<feature type="domain" description="Manganese/iron superoxide dismutase N-terminal" evidence="11">
    <location>
        <begin position="32"/>
        <end position="126"/>
    </location>
</feature>
<sequence>MEFIRIFSLFSFFTLTLSQSSIYDEMFYPVDEYSFPQLPGYDYHELEPYIDQRTLTVHHKKHHQGYTVKMNQALKDWRKQEPQSDLAKSSIIDILQNLEMVPDKWRTTLQNNAGGYVNHIYYWVTMCPKPGEISKALLKKIKASFPAGMSEFKESFTTASLSLFGSGYVWLVTDDEGSISIISTKNQDCPISSNLYPLLVLDVWEHSYYLKHQNLRADYISDWWNVVCWQNVETLRQFWINRQIKDEL</sequence>
<proteinExistence type="inferred from homology"/>
<dbReference type="InterPro" id="IPR019832">
    <property type="entry name" value="Mn/Fe_SOD_C"/>
</dbReference>
<feature type="chain" id="PRO_5013390325" description="Superoxide dismutase" evidence="10">
    <location>
        <begin position="19"/>
        <end position="248"/>
    </location>
</feature>
<evidence type="ECO:0000256" key="5">
    <source>
        <dbReference type="ARBA" id="ARBA00023002"/>
    </source>
</evidence>
<keyword evidence="6" id="KW-0464">Manganese</keyword>
<gene>
    <name evidence="13" type="primary">100637349</name>
</gene>
<evidence type="ECO:0000256" key="7">
    <source>
        <dbReference type="ARBA" id="ARBA00049204"/>
    </source>
</evidence>
<evidence type="ECO:0000256" key="6">
    <source>
        <dbReference type="ARBA" id="ARBA00023211"/>
    </source>
</evidence>
<dbReference type="STRING" id="400682.A0A1X7U1F6"/>
<feature type="domain" description="Manganese/iron superoxide dismutase C-terminal" evidence="12">
    <location>
        <begin position="135"/>
        <end position="234"/>
    </location>
</feature>
<evidence type="ECO:0000259" key="12">
    <source>
        <dbReference type="Pfam" id="PF02777"/>
    </source>
</evidence>
<comment type="catalytic activity">
    <reaction evidence="7 9">
        <text>2 superoxide + 2 H(+) = H2O2 + O2</text>
        <dbReference type="Rhea" id="RHEA:20696"/>
        <dbReference type="ChEBI" id="CHEBI:15378"/>
        <dbReference type="ChEBI" id="CHEBI:15379"/>
        <dbReference type="ChEBI" id="CHEBI:16240"/>
        <dbReference type="ChEBI" id="CHEBI:18421"/>
        <dbReference type="EC" id="1.15.1.1"/>
    </reaction>
</comment>
<evidence type="ECO:0000313" key="13">
    <source>
        <dbReference type="EnsemblMetazoa" id="Aqu2.1.21481_001"/>
    </source>
</evidence>
<dbReference type="EnsemblMetazoa" id="Aqu2.1.21481_001">
    <property type="protein sequence ID" value="Aqu2.1.21481_001"/>
    <property type="gene ID" value="Aqu2.1.21481"/>
</dbReference>
<evidence type="ECO:0000256" key="3">
    <source>
        <dbReference type="ARBA" id="ARBA00012682"/>
    </source>
</evidence>
<comment type="function">
    <text evidence="1">Destroys superoxide anion radicals which are normally produced within the cells and which are toxic to biological systems.</text>
</comment>
<feature type="binding site" evidence="8">
    <location>
        <position position="206"/>
    </location>
    <ligand>
        <name>Mn(2+)</name>
        <dbReference type="ChEBI" id="CHEBI:29035"/>
    </ligand>
</feature>
<dbReference type="AlphaFoldDB" id="A0A1X7U1F6"/>
<comment type="function">
    <text evidence="9">Destroys radicals which are normally produced within the cells and which are toxic to biological systems.</text>
</comment>
<dbReference type="EnsemblMetazoa" id="XM_011407975.2">
    <property type="protein sequence ID" value="XP_011406277.2"/>
    <property type="gene ID" value="LOC100637349"/>
</dbReference>
<evidence type="ECO:0000259" key="11">
    <source>
        <dbReference type="Pfam" id="PF00081"/>
    </source>
</evidence>
<accession>A0A1X7U1F6</accession>
<dbReference type="Proteomes" id="UP000007879">
    <property type="component" value="Unassembled WGS sequence"/>
</dbReference>
<dbReference type="SUPFAM" id="SSF54719">
    <property type="entry name" value="Fe,Mn superoxide dismutase (SOD), C-terminal domain"/>
    <property type="match status" value="1"/>
</dbReference>
<evidence type="ECO:0000256" key="8">
    <source>
        <dbReference type="PIRSR" id="PIRSR000349-1"/>
    </source>
</evidence>
<dbReference type="InParanoid" id="A0A1X7U1F6"/>
<dbReference type="EC" id="1.15.1.1" evidence="3 9"/>
<name>A0A1X7U1F6_AMPQE</name>
<reference evidence="13" key="2">
    <citation type="submission" date="2017-05" db="UniProtKB">
        <authorList>
            <consortium name="EnsemblMetazoa"/>
        </authorList>
    </citation>
    <scope>IDENTIFICATION</scope>
</reference>
<feature type="binding site" evidence="8">
    <location>
        <position position="202"/>
    </location>
    <ligand>
        <name>Mn(2+)</name>
        <dbReference type="ChEBI" id="CHEBI:29035"/>
    </ligand>
</feature>
<evidence type="ECO:0000313" key="14">
    <source>
        <dbReference type="Proteomes" id="UP000007879"/>
    </source>
</evidence>
<dbReference type="GO" id="GO:0046872">
    <property type="term" value="F:metal ion binding"/>
    <property type="evidence" value="ECO:0007669"/>
    <property type="project" value="UniProtKB-KW"/>
</dbReference>
<keyword evidence="5 9" id="KW-0560">Oxidoreductase</keyword>
<dbReference type="PANTHER" id="PTHR43595">
    <property type="entry name" value="37S RIBOSOMAL PROTEIN S26, MITOCHONDRIAL"/>
    <property type="match status" value="1"/>
</dbReference>
<evidence type="ECO:0000256" key="10">
    <source>
        <dbReference type="SAM" id="SignalP"/>
    </source>
</evidence>
<dbReference type="InterPro" id="IPR019831">
    <property type="entry name" value="Mn/Fe_SOD_N"/>
</dbReference>
<keyword evidence="10" id="KW-0732">Signal</keyword>
<dbReference type="InterPro" id="IPR001189">
    <property type="entry name" value="Mn/Fe_SOD"/>
</dbReference>
<dbReference type="Pfam" id="PF02777">
    <property type="entry name" value="Sod_Fe_C"/>
    <property type="match status" value="1"/>
</dbReference>
<dbReference type="InterPro" id="IPR019833">
    <property type="entry name" value="Mn/Fe_SOD_BS"/>
</dbReference>
<organism evidence="13">
    <name type="scientific">Amphimedon queenslandica</name>
    <name type="common">Sponge</name>
    <dbReference type="NCBI Taxonomy" id="400682"/>
    <lineage>
        <taxon>Eukaryota</taxon>
        <taxon>Metazoa</taxon>
        <taxon>Porifera</taxon>
        <taxon>Demospongiae</taxon>
        <taxon>Heteroscleromorpha</taxon>
        <taxon>Haplosclerida</taxon>
        <taxon>Niphatidae</taxon>
        <taxon>Amphimedon</taxon>
    </lineage>
</organism>
<dbReference type="PANTHER" id="PTHR43595:SF2">
    <property type="entry name" value="SMALL RIBOSOMAL SUBUNIT PROTEIN MS42"/>
    <property type="match status" value="1"/>
</dbReference>
<dbReference type="KEGG" id="aqu:100637349"/>
<evidence type="ECO:0000256" key="4">
    <source>
        <dbReference type="ARBA" id="ARBA00022723"/>
    </source>
</evidence>
<keyword evidence="14" id="KW-1185">Reference proteome</keyword>
<comment type="similarity">
    <text evidence="2 9">Belongs to the iron/manganese superoxide dismutase family.</text>
</comment>
<dbReference type="PRINTS" id="PR01703">
    <property type="entry name" value="MNSODISMTASE"/>
</dbReference>
<dbReference type="GO" id="GO:0004784">
    <property type="term" value="F:superoxide dismutase activity"/>
    <property type="evidence" value="ECO:0007669"/>
    <property type="project" value="UniProtKB-EC"/>
</dbReference>
<dbReference type="Pfam" id="PF00081">
    <property type="entry name" value="Sod_Fe_N"/>
    <property type="match status" value="1"/>
</dbReference>
<feature type="binding site" evidence="8">
    <location>
        <position position="119"/>
    </location>
    <ligand>
        <name>Mn(2+)</name>
        <dbReference type="ChEBI" id="CHEBI:29035"/>
    </ligand>
</feature>
<protein>
    <recommendedName>
        <fullName evidence="3 9">Superoxide dismutase</fullName>
        <ecNumber evidence="3 9">1.15.1.1</ecNumber>
    </recommendedName>
</protein>
<dbReference type="Gene3D" id="3.55.40.20">
    <property type="entry name" value="Iron/manganese superoxide dismutase, C-terminal domain"/>
    <property type="match status" value="1"/>
</dbReference>
<reference evidence="14" key="1">
    <citation type="journal article" date="2010" name="Nature">
        <title>The Amphimedon queenslandica genome and the evolution of animal complexity.</title>
        <authorList>
            <person name="Srivastava M."/>
            <person name="Simakov O."/>
            <person name="Chapman J."/>
            <person name="Fahey B."/>
            <person name="Gauthier M.E."/>
            <person name="Mitros T."/>
            <person name="Richards G.S."/>
            <person name="Conaco C."/>
            <person name="Dacre M."/>
            <person name="Hellsten U."/>
            <person name="Larroux C."/>
            <person name="Putnam N.H."/>
            <person name="Stanke M."/>
            <person name="Adamska M."/>
            <person name="Darling A."/>
            <person name="Degnan S.M."/>
            <person name="Oakley T.H."/>
            <person name="Plachetzki D.C."/>
            <person name="Zhai Y."/>
            <person name="Adamski M."/>
            <person name="Calcino A."/>
            <person name="Cummins S.F."/>
            <person name="Goodstein D.M."/>
            <person name="Harris C."/>
            <person name="Jackson D.J."/>
            <person name="Leys S.P."/>
            <person name="Shu S."/>
            <person name="Woodcroft B.J."/>
            <person name="Vervoort M."/>
            <person name="Kosik K.S."/>
            <person name="Manning G."/>
            <person name="Degnan B.M."/>
            <person name="Rokhsar D.S."/>
        </authorList>
    </citation>
    <scope>NUCLEOTIDE SEQUENCE [LARGE SCALE GENOMIC DNA]</scope>
</reference>
<feature type="binding site" evidence="8">
    <location>
        <position position="58"/>
    </location>
    <ligand>
        <name>Mn(2+)</name>
        <dbReference type="ChEBI" id="CHEBI:29035"/>
    </ligand>
</feature>
<dbReference type="GO" id="GO:0005737">
    <property type="term" value="C:cytoplasm"/>
    <property type="evidence" value="ECO:0007669"/>
    <property type="project" value="TreeGrafter"/>
</dbReference>
<dbReference type="OrthoDB" id="239262at2759"/>
<dbReference type="Gene3D" id="1.10.287.990">
    <property type="entry name" value="Fe,Mn superoxide dismutase (SOD) domain"/>
    <property type="match status" value="1"/>
</dbReference>
<keyword evidence="4 8" id="KW-0479">Metal-binding</keyword>
<dbReference type="PIRSF" id="PIRSF000349">
    <property type="entry name" value="SODismutase"/>
    <property type="match status" value="1"/>
</dbReference>
<evidence type="ECO:0000256" key="1">
    <source>
        <dbReference type="ARBA" id="ARBA00002170"/>
    </source>
</evidence>
<evidence type="ECO:0000256" key="2">
    <source>
        <dbReference type="ARBA" id="ARBA00008714"/>
    </source>
</evidence>
<feature type="signal peptide" evidence="10">
    <location>
        <begin position="1"/>
        <end position="18"/>
    </location>
</feature>
<evidence type="ECO:0000256" key="9">
    <source>
        <dbReference type="RuleBase" id="RU000414"/>
    </source>
</evidence>
<dbReference type="SUPFAM" id="SSF46609">
    <property type="entry name" value="Fe,Mn superoxide dismutase (SOD), N-terminal domain"/>
    <property type="match status" value="1"/>
</dbReference>
<dbReference type="PROSITE" id="PS00088">
    <property type="entry name" value="SOD_MN"/>
    <property type="match status" value="1"/>
</dbReference>
<dbReference type="InterPro" id="IPR036324">
    <property type="entry name" value="Mn/Fe_SOD_N_sf"/>
</dbReference>
<dbReference type="InterPro" id="IPR036314">
    <property type="entry name" value="SOD_C_sf"/>
</dbReference>